<dbReference type="PROSITE" id="PS50005">
    <property type="entry name" value="TPR"/>
    <property type="match status" value="2"/>
</dbReference>
<protein>
    <submittedName>
        <fullName evidence="2">Tetratricopeptide repeat protein</fullName>
    </submittedName>
</protein>
<proteinExistence type="predicted"/>
<dbReference type="SUPFAM" id="SSF48452">
    <property type="entry name" value="TPR-like"/>
    <property type="match status" value="1"/>
</dbReference>
<dbReference type="InterPro" id="IPR011990">
    <property type="entry name" value="TPR-like_helical_dom_sf"/>
</dbReference>
<dbReference type="Pfam" id="PF14559">
    <property type="entry name" value="TPR_19"/>
    <property type="match status" value="1"/>
</dbReference>
<feature type="repeat" description="TPR" evidence="1">
    <location>
        <begin position="232"/>
        <end position="265"/>
    </location>
</feature>
<dbReference type="EMBL" id="CP089982">
    <property type="protein sequence ID" value="WXA97991.1"/>
    <property type="molecule type" value="Genomic_DNA"/>
</dbReference>
<feature type="repeat" description="TPR" evidence="1">
    <location>
        <begin position="198"/>
        <end position="231"/>
    </location>
</feature>
<dbReference type="SMART" id="SM00028">
    <property type="entry name" value="TPR"/>
    <property type="match status" value="3"/>
</dbReference>
<evidence type="ECO:0000313" key="2">
    <source>
        <dbReference type="EMBL" id="WXA97991.1"/>
    </source>
</evidence>
<gene>
    <name evidence="2" type="ORF">LZC95_14260</name>
</gene>
<keyword evidence="1" id="KW-0802">TPR repeat</keyword>
<dbReference type="RefSeq" id="WP_394848608.1">
    <property type="nucleotide sequence ID" value="NZ_CP089982.1"/>
</dbReference>
<evidence type="ECO:0000256" key="1">
    <source>
        <dbReference type="PROSITE-ProRule" id="PRU00339"/>
    </source>
</evidence>
<keyword evidence="3" id="KW-1185">Reference proteome</keyword>
<dbReference type="Proteomes" id="UP001379533">
    <property type="component" value="Chromosome"/>
</dbReference>
<dbReference type="InterPro" id="IPR019734">
    <property type="entry name" value="TPR_rpt"/>
</dbReference>
<accession>A0ABZ2KHE7</accession>
<dbReference type="Gene3D" id="1.25.40.10">
    <property type="entry name" value="Tetratricopeptide repeat domain"/>
    <property type="match status" value="1"/>
</dbReference>
<sequence>MSQTPPTSLSFTEDLAAARRARDEGDAIHAAFHTAWALSVRPNDPEALAMAESLFGDADDPRDLVPLGPETAFALVALRARALARMEDYTQAIESLLQVVAARPDISYVPWAIEWARKHGERVDPRAGAEAVRMLLSRLDDYAAVLLPSLIEFVEALRTHHREHSALALIHVRLLRQHGEMDAALNVAQYTYTHNRTPEMAAVLAATHRARGERERAIAMLHESLTLDPRFAAAWLDLGDMSLDTGDFSRAANAYESALAIDEDMGWAKASLLYARYQQTGEREYIHELEDYAHAHGENERARVLLDASTPYVGYVPDPQESSIQAIFQILRDIESGSPLPDAPHWTLRVSALEAPSVRLVLDQVLRLKIPQASIAYEVDHVPHPTRGCPATRSNGCFGTTMEPRRTPGFPRRLPIRLRRSLLWRRNGLPHRHGGTPPAPSPRTSAPTMLQFCWRQWFIRHYRKVVCRRGGGSRACSLRVRTFSLASTMAGRGRGVGVRSFHW</sequence>
<name>A0ABZ2KHE7_9BACT</name>
<organism evidence="2 3">
    <name type="scientific">Pendulispora brunnea</name>
    <dbReference type="NCBI Taxonomy" id="2905690"/>
    <lineage>
        <taxon>Bacteria</taxon>
        <taxon>Pseudomonadati</taxon>
        <taxon>Myxococcota</taxon>
        <taxon>Myxococcia</taxon>
        <taxon>Myxococcales</taxon>
        <taxon>Sorangiineae</taxon>
        <taxon>Pendulisporaceae</taxon>
        <taxon>Pendulispora</taxon>
    </lineage>
</organism>
<reference evidence="2 3" key="1">
    <citation type="submission" date="2021-12" db="EMBL/GenBank/DDBJ databases">
        <title>Discovery of the Pendulisporaceae a myxobacterial family with distinct sporulation behavior and unique specialized metabolism.</title>
        <authorList>
            <person name="Garcia R."/>
            <person name="Popoff A."/>
            <person name="Bader C.D."/>
            <person name="Loehr J."/>
            <person name="Walesch S."/>
            <person name="Walt C."/>
            <person name="Boldt J."/>
            <person name="Bunk B."/>
            <person name="Haeckl F.J.F.P.J."/>
            <person name="Gunesch A.P."/>
            <person name="Birkelbach J."/>
            <person name="Nuebel U."/>
            <person name="Pietschmann T."/>
            <person name="Bach T."/>
            <person name="Mueller R."/>
        </authorList>
    </citation>
    <scope>NUCLEOTIDE SEQUENCE [LARGE SCALE GENOMIC DNA]</scope>
    <source>
        <strain evidence="2 3">MSr12523</strain>
    </source>
</reference>
<evidence type="ECO:0000313" key="3">
    <source>
        <dbReference type="Proteomes" id="UP001379533"/>
    </source>
</evidence>